<dbReference type="Pfam" id="PF16212">
    <property type="entry name" value="PhoLip_ATPase_C"/>
    <property type="match status" value="1"/>
</dbReference>
<dbReference type="AlphaFoldDB" id="A0A8X7X7Q0"/>
<keyword evidence="5" id="KW-1133">Transmembrane helix</keyword>
<evidence type="ECO:0000256" key="2">
    <source>
        <dbReference type="ARBA" id="ARBA00022723"/>
    </source>
</evidence>
<dbReference type="GO" id="GO:0005768">
    <property type="term" value="C:endosome"/>
    <property type="evidence" value="ECO:0007669"/>
    <property type="project" value="TreeGrafter"/>
</dbReference>
<evidence type="ECO:0000313" key="7">
    <source>
        <dbReference type="EMBL" id="KAG2461477.1"/>
    </source>
</evidence>
<feature type="compositionally biased region" description="Basic and acidic residues" evidence="4">
    <location>
        <begin position="1"/>
        <end position="13"/>
    </location>
</feature>
<dbReference type="GO" id="GO:0005802">
    <property type="term" value="C:trans-Golgi network"/>
    <property type="evidence" value="ECO:0007669"/>
    <property type="project" value="TreeGrafter"/>
</dbReference>
<keyword evidence="5" id="KW-0472">Membrane</keyword>
<name>A0A8X7X7Q0_POLSE</name>
<accession>A0A8X7X7Q0</accession>
<evidence type="ECO:0000256" key="4">
    <source>
        <dbReference type="SAM" id="MobiDB-lite"/>
    </source>
</evidence>
<feature type="region of interest" description="Disordered" evidence="4">
    <location>
        <begin position="1"/>
        <end position="45"/>
    </location>
</feature>
<proteinExistence type="predicted"/>
<reference evidence="7 8" key="1">
    <citation type="journal article" date="2021" name="Cell">
        <title>Tracing the genetic footprints of vertebrate landing in non-teleost ray-finned fishes.</title>
        <authorList>
            <person name="Bi X."/>
            <person name="Wang K."/>
            <person name="Yang L."/>
            <person name="Pan H."/>
            <person name="Jiang H."/>
            <person name="Wei Q."/>
            <person name="Fang M."/>
            <person name="Yu H."/>
            <person name="Zhu C."/>
            <person name="Cai Y."/>
            <person name="He Y."/>
            <person name="Gan X."/>
            <person name="Zeng H."/>
            <person name="Yu D."/>
            <person name="Zhu Y."/>
            <person name="Jiang H."/>
            <person name="Qiu Q."/>
            <person name="Yang H."/>
            <person name="Zhang Y.E."/>
            <person name="Wang W."/>
            <person name="Zhu M."/>
            <person name="He S."/>
            <person name="Zhang G."/>
        </authorList>
    </citation>
    <scope>NUCLEOTIDE SEQUENCE [LARGE SCALE GENOMIC DNA]</scope>
    <source>
        <strain evidence="7">Bchr_013</strain>
    </source>
</reference>
<evidence type="ECO:0000256" key="5">
    <source>
        <dbReference type="SAM" id="Phobius"/>
    </source>
</evidence>
<feature type="non-terminal residue" evidence="7">
    <location>
        <position position="256"/>
    </location>
</feature>
<dbReference type="GO" id="GO:0005886">
    <property type="term" value="C:plasma membrane"/>
    <property type="evidence" value="ECO:0007669"/>
    <property type="project" value="TreeGrafter"/>
</dbReference>
<evidence type="ECO:0000259" key="6">
    <source>
        <dbReference type="Pfam" id="PF16212"/>
    </source>
</evidence>
<protein>
    <submittedName>
        <fullName evidence="7">ATP9A ATPase</fullName>
    </submittedName>
</protein>
<sequence>MVPSRDAQEDRRRACASSRPRGGDRPGCVGGPRQGAPRCLTNPRPQHFHHTRKCWGKEDWGHPVGFQVRSRHFCHTGACPWRSAWNQLEPIRDGVKGAASLHWESRVGWKRTGVWRERSEGGQKEGTGECGLDFGGSVLETLGCSIIMYGALLLFESEFVHIVAISFTSLILTELLMVALTIQTWHWLMIVAELLSLACYIASLVFLHEFIDIYFITTLSFLWKVTVITLISCLPLYILKYLRRKFSPPSYSKLTS</sequence>
<keyword evidence="2" id="KW-0479">Metal-binding</keyword>
<keyword evidence="3" id="KW-0460">Magnesium</keyword>
<dbReference type="GO" id="GO:0045332">
    <property type="term" value="P:phospholipid translocation"/>
    <property type="evidence" value="ECO:0007669"/>
    <property type="project" value="TreeGrafter"/>
</dbReference>
<keyword evidence="5" id="KW-0812">Transmembrane</keyword>
<comment type="subcellular location">
    <subcellularLocation>
        <location evidence="1">Membrane</location>
        <topology evidence="1">Multi-pass membrane protein</topology>
    </subcellularLocation>
</comment>
<dbReference type="PANTHER" id="PTHR24092">
    <property type="entry name" value="PROBABLE PHOSPHOLIPID-TRANSPORTING ATPASE"/>
    <property type="match status" value="1"/>
</dbReference>
<evidence type="ECO:0000256" key="1">
    <source>
        <dbReference type="ARBA" id="ARBA00004141"/>
    </source>
</evidence>
<dbReference type="EMBL" id="JAATIS010004524">
    <property type="protein sequence ID" value="KAG2461477.1"/>
    <property type="molecule type" value="Genomic_DNA"/>
</dbReference>
<organism evidence="7 8">
    <name type="scientific">Polypterus senegalus</name>
    <name type="common">Senegal bichir</name>
    <dbReference type="NCBI Taxonomy" id="55291"/>
    <lineage>
        <taxon>Eukaryota</taxon>
        <taxon>Metazoa</taxon>
        <taxon>Chordata</taxon>
        <taxon>Craniata</taxon>
        <taxon>Vertebrata</taxon>
        <taxon>Euteleostomi</taxon>
        <taxon>Actinopterygii</taxon>
        <taxon>Polypteriformes</taxon>
        <taxon>Polypteridae</taxon>
        <taxon>Polypterus</taxon>
    </lineage>
</organism>
<dbReference type="GO" id="GO:0140326">
    <property type="term" value="F:ATPase-coupled intramembrane lipid transporter activity"/>
    <property type="evidence" value="ECO:0007669"/>
    <property type="project" value="TreeGrafter"/>
</dbReference>
<dbReference type="Proteomes" id="UP000886611">
    <property type="component" value="Unassembled WGS sequence"/>
</dbReference>
<feature type="transmembrane region" description="Helical" evidence="5">
    <location>
        <begin position="187"/>
        <end position="207"/>
    </location>
</feature>
<feature type="domain" description="P-type ATPase C-terminal" evidence="6">
    <location>
        <begin position="156"/>
        <end position="248"/>
    </location>
</feature>
<dbReference type="GO" id="GO:0006897">
    <property type="term" value="P:endocytosis"/>
    <property type="evidence" value="ECO:0007669"/>
    <property type="project" value="TreeGrafter"/>
</dbReference>
<comment type="caution">
    <text evidence="7">The sequence shown here is derived from an EMBL/GenBank/DDBJ whole genome shotgun (WGS) entry which is preliminary data.</text>
</comment>
<dbReference type="GO" id="GO:0006890">
    <property type="term" value="P:retrograde vesicle-mediated transport, Golgi to endoplasmic reticulum"/>
    <property type="evidence" value="ECO:0007669"/>
    <property type="project" value="TreeGrafter"/>
</dbReference>
<feature type="transmembrane region" description="Helical" evidence="5">
    <location>
        <begin position="159"/>
        <end position="180"/>
    </location>
</feature>
<dbReference type="InterPro" id="IPR032630">
    <property type="entry name" value="P_typ_ATPase_c"/>
</dbReference>
<gene>
    <name evidence="7" type="primary">Atp9a_2</name>
    <name evidence="7" type="ORF">GTO96_0008269</name>
</gene>
<feature type="transmembrane region" description="Helical" evidence="5">
    <location>
        <begin position="213"/>
        <end position="239"/>
    </location>
</feature>
<feature type="non-terminal residue" evidence="7">
    <location>
        <position position="1"/>
    </location>
</feature>
<evidence type="ECO:0000256" key="3">
    <source>
        <dbReference type="ARBA" id="ARBA00022842"/>
    </source>
</evidence>
<evidence type="ECO:0000313" key="8">
    <source>
        <dbReference type="Proteomes" id="UP000886611"/>
    </source>
</evidence>
<keyword evidence="8" id="KW-1185">Reference proteome</keyword>
<dbReference type="GO" id="GO:0046872">
    <property type="term" value="F:metal ion binding"/>
    <property type="evidence" value="ECO:0007669"/>
    <property type="project" value="UniProtKB-KW"/>
</dbReference>
<dbReference type="PANTHER" id="PTHR24092:SF49">
    <property type="entry name" value="PHOSPHOLIPID-TRANSPORTING ATPASE IIA-RELATED"/>
    <property type="match status" value="1"/>
</dbReference>